<dbReference type="InterPro" id="IPR013783">
    <property type="entry name" value="Ig-like_fold"/>
</dbReference>
<sequence>MNNTEVHDTVQAANIYLSRLKWLNSELDHAMKQILSTFEETEANVSKTFCNFKEAFIEALNKREKILLDKAKKTKIEALAPLRECRSMILDKIESTVKLINTGSAIISSEFKNMEIFSKNASLLGTLPEVPELKEVPYISFSYEPSLEIEIVDKLSELGDIYKIPPVQVAELTEKPGAVLVEWKVVVDNEEKVTDIEEFRLQKALGNVHEDKHLVVNFHDAYKGLDCQFLQKDLKVNEQYSFRVCCKFEGTTEWSPWSLPQVGSTSLKPFSWQFSQDYELTNEFKVAKPKKDDVDMLYSEGAQFSAGYAIDFMFLEGHPSDAVVGLVCEGLDELPKNVKQCKEGTFVINRNGKISVDGVEKSTVLPEFHRGSKVTFTCQEVNDKLRINIDSKDRIVTYDWSVSPDIKMYFVAQFSSANWKVMVE</sequence>
<reference evidence="2" key="2">
    <citation type="submission" date="2025-05" db="UniProtKB">
        <authorList>
            <consortium name="EnsemblMetazoa"/>
        </authorList>
    </citation>
    <scope>IDENTIFICATION</scope>
</reference>
<dbReference type="GeneID" id="114325758"/>
<evidence type="ECO:0000259" key="1">
    <source>
        <dbReference type="PROSITE" id="PS50853"/>
    </source>
</evidence>
<keyword evidence="3" id="KW-1185">Reference proteome</keyword>
<proteinExistence type="predicted"/>
<protein>
    <submittedName>
        <fullName evidence="4">Cytokine receptor-like factor 3 isoform X1</fullName>
    </submittedName>
</protein>
<dbReference type="Gene3D" id="2.60.40.10">
    <property type="entry name" value="Immunoglobulins"/>
    <property type="match status" value="1"/>
</dbReference>
<reference evidence="4" key="1">
    <citation type="submission" date="2025-04" db="UniProtKB">
        <authorList>
            <consortium name="RefSeq"/>
        </authorList>
    </citation>
    <scope>IDENTIFICATION</scope>
    <source>
        <tissue evidence="4">Whole insect</tissue>
    </source>
</reference>
<dbReference type="CDD" id="cd00063">
    <property type="entry name" value="FN3"/>
    <property type="match status" value="1"/>
</dbReference>
<dbReference type="RefSeq" id="XP_028129693.1">
    <property type="nucleotide sequence ID" value="XM_028273892.1"/>
</dbReference>
<evidence type="ECO:0000313" key="2">
    <source>
        <dbReference type="EnsemblMetazoa" id="XP_028129693.1"/>
    </source>
</evidence>
<dbReference type="InParanoid" id="A0A6P7F7M1"/>
<feature type="domain" description="Fibronectin type-III" evidence="1">
    <location>
        <begin position="165"/>
        <end position="268"/>
    </location>
</feature>
<dbReference type="Proteomes" id="UP001652700">
    <property type="component" value="Unplaced"/>
</dbReference>
<organism evidence="4">
    <name type="scientific">Diabrotica virgifera virgifera</name>
    <name type="common">western corn rootworm</name>
    <dbReference type="NCBI Taxonomy" id="50390"/>
    <lineage>
        <taxon>Eukaryota</taxon>
        <taxon>Metazoa</taxon>
        <taxon>Ecdysozoa</taxon>
        <taxon>Arthropoda</taxon>
        <taxon>Hexapoda</taxon>
        <taxon>Insecta</taxon>
        <taxon>Pterygota</taxon>
        <taxon>Neoptera</taxon>
        <taxon>Endopterygota</taxon>
        <taxon>Coleoptera</taxon>
        <taxon>Polyphaga</taxon>
        <taxon>Cucujiformia</taxon>
        <taxon>Chrysomeloidea</taxon>
        <taxon>Chrysomelidae</taxon>
        <taxon>Galerucinae</taxon>
        <taxon>Diabroticina</taxon>
        <taxon>Diabroticites</taxon>
        <taxon>Diabrotica</taxon>
    </lineage>
</organism>
<dbReference type="InterPro" id="IPR036116">
    <property type="entry name" value="FN3_sf"/>
</dbReference>
<dbReference type="AlphaFoldDB" id="A0A6P7F7M1"/>
<dbReference type="OrthoDB" id="9984427at2759"/>
<gene>
    <name evidence="4" type="primary">LOC114325758</name>
</gene>
<name>A0A6P7F7M1_DIAVI</name>
<accession>A0A6P7F7M1</accession>
<dbReference type="EnsemblMetazoa" id="XM_028273892.2">
    <property type="protein sequence ID" value="XP_028129693.1"/>
    <property type="gene ID" value="LOC114325758"/>
</dbReference>
<dbReference type="InterPro" id="IPR003961">
    <property type="entry name" value="FN3_dom"/>
</dbReference>
<evidence type="ECO:0000313" key="3">
    <source>
        <dbReference type="Proteomes" id="UP001652700"/>
    </source>
</evidence>
<dbReference type="SUPFAM" id="SSF49265">
    <property type="entry name" value="Fibronectin type III"/>
    <property type="match status" value="1"/>
</dbReference>
<evidence type="ECO:0000313" key="4">
    <source>
        <dbReference type="RefSeq" id="XP_028129693.1"/>
    </source>
</evidence>
<dbReference type="PROSITE" id="PS50853">
    <property type="entry name" value="FN3"/>
    <property type="match status" value="1"/>
</dbReference>
<dbReference type="KEGG" id="dvv:114325758"/>